<reference evidence="1 2" key="1">
    <citation type="journal article" date="2018" name="PLoS Genet.">
        <title>Population sequencing reveals clonal diversity and ancestral inbreeding in the grapevine cultivar Chardonnay.</title>
        <authorList>
            <person name="Roach M.J."/>
            <person name="Johnson D.L."/>
            <person name="Bohlmann J."/>
            <person name="van Vuuren H.J."/>
            <person name="Jones S.J."/>
            <person name="Pretorius I.S."/>
            <person name="Schmidt S.A."/>
            <person name="Borneman A.R."/>
        </authorList>
    </citation>
    <scope>NUCLEOTIDE SEQUENCE [LARGE SCALE GENOMIC DNA]</scope>
    <source>
        <strain evidence="2">cv. Chardonnay</strain>
        <tissue evidence="1">Leaf</tissue>
    </source>
</reference>
<proteinExistence type="predicted"/>
<gene>
    <name evidence="1" type="ORF">CK203_100730</name>
</gene>
<accession>A0A438FHT1</accession>
<dbReference type="AlphaFoldDB" id="A0A438FHT1"/>
<name>A0A438FHT1_VITVI</name>
<protein>
    <submittedName>
        <fullName evidence="1">Uncharacterized protein</fullName>
    </submittedName>
</protein>
<sequence length="198" mass="22365">MRQEGASLEELRCFNQIWPCRRLSPGCCKSLDFFIFFLIPLNGKQRSKTVESETVMQSTLATAMTRVSNKTKALQVVPPRLVLRLQRSVVQVRCTKEDGQSEQPPPVTAATLTLTVTSTDPFSSSSRAQGCERSLKQMEGLNMYGGENGGWVMRWREHLDVPDQPQVQQQQPIYHQSNRPYLVCLYPGPHSCMATFVV</sequence>
<evidence type="ECO:0000313" key="1">
    <source>
        <dbReference type="EMBL" id="RVW59518.1"/>
    </source>
</evidence>
<comment type="caution">
    <text evidence="1">The sequence shown here is derived from an EMBL/GenBank/DDBJ whole genome shotgun (WGS) entry which is preliminary data.</text>
</comment>
<dbReference type="Proteomes" id="UP000288805">
    <property type="component" value="Unassembled WGS sequence"/>
</dbReference>
<dbReference type="EMBL" id="QGNW01000888">
    <property type="protein sequence ID" value="RVW59518.1"/>
    <property type="molecule type" value="Genomic_DNA"/>
</dbReference>
<organism evidence="1 2">
    <name type="scientific">Vitis vinifera</name>
    <name type="common">Grape</name>
    <dbReference type="NCBI Taxonomy" id="29760"/>
    <lineage>
        <taxon>Eukaryota</taxon>
        <taxon>Viridiplantae</taxon>
        <taxon>Streptophyta</taxon>
        <taxon>Embryophyta</taxon>
        <taxon>Tracheophyta</taxon>
        <taxon>Spermatophyta</taxon>
        <taxon>Magnoliopsida</taxon>
        <taxon>eudicotyledons</taxon>
        <taxon>Gunneridae</taxon>
        <taxon>Pentapetalae</taxon>
        <taxon>rosids</taxon>
        <taxon>Vitales</taxon>
        <taxon>Vitaceae</taxon>
        <taxon>Viteae</taxon>
        <taxon>Vitis</taxon>
    </lineage>
</organism>
<evidence type="ECO:0000313" key="2">
    <source>
        <dbReference type="Proteomes" id="UP000288805"/>
    </source>
</evidence>